<dbReference type="CDD" id="cd06558">
    <property type="entry name" value="crotonase-like"/>
    <property type="match status" value="1"/>
</dbReference>
<sequence>MNDVVLFDEIPTASGHRLGVATLNAEKALNALNGDMIRLLDARLSIWDQDDGIAAVLLRGAGDKAFCAGGDVRALREALVSDPEQQWPNPQAEAFFTAEYTLDYRIHTYAKPILLWGSGIVMGGGLGLMAGASHRVATASTRIAMPEISIGLYPDVAGSWFLQRMPAKAGLFLGLTGAPLNARDALLCNLADHILPQDGWSPLLARLAAAGWHADSAANHSQLTALLGELEAGNGDALADSNVMRCLPLIHQLMNKGSLAAVDQTLRHTAFEDAWLAAAARSYAAGSPSSAAVTWEIFRRAKHLSLAEVLRMELVLSLNFCAAPDFREGVRALLVDKDRNPQWSHPTLAAVDQHWVAQHFRSPWREQDHPLAALH</sequence>
<proteinExistence type="predicted"/>
<accession>A0A495BAA7</accession>
<dbReference type="InterPro" id="IPR045004">
    <property type="entry name" value="ECH_dom"/>
</dbReference>
<dbReference type="PANTHER" id="PTHR43176:SF3">
    <property type="entry name" value="3-HYDROXYISOBUTYRYL-COA HYDROLASE, MITOCHONDRIAL"/>
    <property type="match status" value="1"/>
</dbReference>
<comment type="catalytic activity">
    <reaction evidence="1">
        <text>3-hydroxy-2-methylpropanoyl-CoA + H2O = 3-hydroxy-2-methylpropanoate + CoA + H(+)</text>
        <dbReference type="Rhea" id="RHEA:20888"/>
        <dbReference type="ChEBI" id="CHEBI:11805"/>
        <dbReference type="ChEBI" id="CHEBI:15377"/>
        <dbReference type="ChEBI" id="CHEBI:15378"/>
        <dbReference type="ChEBI" id="CHEBI:57287"/>
        <dbReference type="ChEBI" id="CHEBI:57340"/>
        <dbReference type="EC" id="3.1.2.4"/>
    </reaction>
</comment>
<organism evidence="5 6">
    <name type="scientific">Vogesella indigofera</name>
    <name type="common">Pseudomonas indigofera</name>
    <dbReference type="NCBI Taxonomy" id="45465"/>
    <lineage>
        <taxon>Bacteria</taxon>
        <taxon>Pseudomonadati</taxon>
        <taxon>Pseudomonadota</taxon>
        <taxon>Betaproteobacteria</taxon>
        <taxon>Neisseriales</taxon>
        <taxon>Chromobacteriaceae</taxon>
        <taxon>Vogesella</taxon>
    </lineage>
</organism>
<dbReference type="GO" id="GO:0003860">
    <property type="term" value="F:3-hydroxyisobutyryl-CoA hydrolase activity"/>
    <property type="evidence" value="ECO:0007669"/>
    <property type="project" value="UniProtKB-EC"/>
</dbReference>
<keyword evidence="3" id="KW-0378">Hydrolase</keyword>
<evidence type="ECO:0000313" key="5">
    <source>
        <dbReference type="EMBL" id="RKQ57104.1"/>
    </source>
</evidence>
<keyword evidence="5" id="KW-0413">Isomerase</keyword>
<dbReference type="GO" id="GO:0016853">
    <property type="term" value="F:isomerase activity"/>
    <property type="evidence" value="ECO:0007669"/>
    <property type="project" value="UniProtKB-KW"/>
</dbReference>
<dbReference type="EMBL" id="RBID01000016">
    <property type="protein sequence ID" value="RKQ57104.1"/>
    <property type="molecule type" value="Genomic_DNA"/>
</dbReference>
<dbReference type="PANTHER" id="PTHR43176">
    <property type="entry name" value="3-HYDROXYISOBUTYRYL-COA HYDROLASE-RELATED"/>
    <property type="match status" value="1"/>
</dbReference>
<dbReference type="NCBIfam" id="NF004127">
    <property type="entry name" value="PRK05617.1"/>
    <property type="match status" value="1"/>
</dbReference>
<dbReference type="AlphaFoldDB" id="A0A495BAA7"/>
<evidence type="ECO:0000259" key="4">
    <source>
        <dbReference type="Pfam" id="PF16113"/>
    </source>
</evidence>
<feature type="domain" description="Enoyl-CoA hydratase/isomerase" evidence="4">
    <location>
        <begin position="19"/>
        <end position="360"/>
    </location>
</feature>
<dbReference type="SUPFAM" id="SSF52096">
    <property type="entry name" value="ClpP/crotonase"/>
    <property type="match status" value="1"/>
</dbReference>
<evidence type="ECO:0000313" key="6">
    <source>
        <dbReference type="Proteomes" id="UP000279384"/>
    </source>
</evidence>
<dbReference type="EC" id="3.1.2.4" evidence="2"/>
<dbReference type="GO" id="GO:0005829">
    <property type="term" value="C:cytosol"/>
    <property type="evidence" value="ECO:0007669"/>
    <property type="project" value="TreeGrafter"/>
</dbReference>
<dbReference type="Proteomes" id="UP000279384">
    <property type="component" value="Unassembled WGS sequence"/>
</dbReference>
<name>A0A495BAA7_VOGIN</name>
<evidence type="ECO:0000256" key="1">
    <source>
        <dbReference type="ARBA" id="ARBA00001709"/>
    </source>
</evidence>
<dbReference type="InterPro" id="IPR032259">
    <property type="entry name" value="HIBYL-CoA-H"/>
</dbReference>
<dbReference type="Gene3D" id="3.90.226.10">
    <property type="entry name" value="2-enoyl-CoA Hydratase, Chain A, domain 1"/>
    <property type="match status" value="1"/>
</dbReference>
<dbReference type="RefSeq" id="WP_120811167.1">
    <property type="nucleotide sequence ID" value="NZ_RBID01000016.1"/>
</dbReference>
<comment type="caution">
    <text evidence="5">The sequence shown here is derived from an EMBL/GenBank/DDBJ whole genome shotgun (WGS) entry which is preliminary data.</text>
</comment>
<evidence type="ECO:0000256" key="2">
    <source>
        <dbReference type="ARBA" id="ARBA00011915"/>
    </source>
</evidence>
<dbReference type="GO" id="GO:0006574">
    <property type="term" value="P:L-valine catabolic process"/>
    <property type="evidence" value="ECO:0007669"/>
    <property type="project" value="TreeGrafter"/>
</dbReference>
<dbReference type="Pfam" id="PF16113">
    <property type="entry name" value="ECH_2"/>
    <property type="match status" value="1"/>
</dbReference>
<protein>
    <recommendedName>
        <fullName evidence="2">3-hydroxyisobutyryl-CoA hydrolase</fullName>
        <ecNumber evidence="2">3.1.2.4</ecNumber>
    </recommendedName>
</protein>
<evidence type="ECO:0000256" key="3">
    <source>
        <dbReference type="ARBA" id="ARBA00022801"/>
    </source>
</evidence>
<gene>
    <name evidence="5" type="ORF">C8E02_2563</name>
</gene>
<reference evidence="5 6" key="1">
    <citation type="submission" date="2018-10" db="EMBL/GenBank/DDBJ databases">
        <title>Genomic Encyclopedia of Type Strains, Phase IV (KMG-IV): sequencing the most valuable type-strain genomes for metagenomic binning, comparative biology and taxonomic classification.</title>
        <authorList>
            <person name="Goeker M."/>
        </authorList>
    </citation>
    <scope>NUCLEOTIDE SEQUENCE [LARGE SCALE GENOMIC DNA]</scope>
    <source>
        <strain evidence="5 6">DSM 3303</strain>
    </source>
</reference>
<dbReference type="InterPro" id="IPR029045">
    <property type="entry name" value="ClpP/crotonase-like_dom_sf"/>
</dbReference>